<name>A0ABV0XJX5_9TELE</name>
<keyword evidence="1" id="KW-1133">Transmembrane helix</keyword>
<sequence length="141" mass="15790">MEIVCPGLNVFFFPYSILQASTSRQRTFLPDALCVPYMACGKLQRTCHSFLFPSLSKRPDFGNTHLTVVLTTDSPTWDMDVRITIRSLAVSLIIALFIRPVSLMETPVFTSLSLTCLVCSFAFVMLSVHLIIGQPLRLSQE</sequence>
<feature type="transmembrane region" description="Helical" evidence="1">
    <location>
        <begin position="108"/>
        <end position="132"/>
    </location>
</feature>
<keyword evidence="1" id="KW-0472">Membrane</keyword>
<organism evidence="2 3">
    <name type="scientific">Ameca splendens</name>
    <dbReference type="NCBI Taxonomy" id="208324"/>
    <lineage>
        <taxon>Eukaryota</taxon>
        <taxon>Metazoa</taxon>
        <taxon>Chordata</taxon>
        <taxon>Craniata</taxon>
        <taxon>Vertebrata</taxon>
        <taxon>Euteleostomi</taxon>
        <taxon>Actinopterygii</taxon>
        <taxon>Neopterygii</taxon>
        <taxon>Teleostei</taxon>
        <taxon>Neoteleostei</taxon>
        <taxon>Acanthomorphata</taxon>
        <taxon>Ovalentaria</taxon>
        <taxon>Atherinomorphae</taxon>
        <taxon>Cyprinodontiformes</taxon>
        <taxon>Goodeidae</taxon>
        <taxon>Ameca</taxon>
    </lineage>
</organism>
<proteinExistence type="predicted"/>
<keyword evidence="3" id="KW-1185">Reference proteome</keyword>
<accession>A0ABV0XJX5</accession>
<dbReference type="EMBL" id="JAHRIP010004642">
    <property type="protein sequence ID" value="MEQ2281766.1"/>
    <property type="molecule type" value="Genomic_DNA"/>
</dbReference>
<feature type="transmembrane region" description="Helical" evidence="1">
    <location>
        <begin position="83"/>
        <end position="102"/>
    </location>
</feature>
<keyword evidence="1" id="KW-0812">Transmembrane</keyword>
<gene>
    <name evidence="2" type="ORF">AMECASPLE_033741</name>
</gene>
<reference evidence="2 3" key="1">
    <citation type="submission" date="2021-06" db="EMBL/GenBank/DDBJ databases">
        <authorList>
            <person name="Palmer J.M."/>
        </authorList>
    </citation>
    <scope>NUCLEOTIDE SEQUENCE [LARGE SCALE GENOMIC DNA]</scope>
    <source>
        <strain evidence="2 3">AS_MEX2019</strain>
        <tissue evidence="2">Muscle</tissue>
    </source>
</reference>
<dbReference type="Proteomes" id="UP001469553">
    <property type="component" value="Unassembled WGS sequence"/>
</dbReference>
<evidence type="ECO:0000313" key="2">
    <source>
        <dbReference type="EMBL" id="MEQ2281766.1"/>
    </source>
</evidence>
<protein>
    <submittedName>
        <fullName evidence="2">Uncharacterized protein</fullName>
    </submittedName>
</protein>
<evidence type="ECO:0000313" key="3">
    <source>
        <dbReference type="Proteomes" id="UP001469553"/>
    </source>
</evidence>
<evidence type="ECO:0000256" key="1">
    <source>
        <dbReference type="SAM" id="Phobius"/>
    </source>
</evidence>
<comment type="caution">
    <text evidence="2">The sequence shown here is derived from an EMBL/GenBank/DDBJ whole genome shotgun (WGS) entry which is preliminary data.</text>
</comment>